<evidence type="ECO:0000313" key="2">
    <source>
        <dbReference type="EMBL" id="KAL5102714.1"/>
    </source>
</evidence>
<evidence type="ECO:0000256" key="1">
    <source>
        <dbReference type="SAM" id="MobiDB-lite"/>
    </source>
</evidence>
<feature type="region of interest" description="Disordered" evidence="1">
    <location>
        <begin position="55"/>
        <end position="96"/>
    </location>
</feature>
<accession>A0ABR4PZP4</accession>
<reference evidence="2 3" key="1">
    <citation type="journal article" date="2022" name="Front. Cell. Infect. Microbiol.">
        <title>The Genomes of Two Strains of Taenia crassiceps the Animal Model for the Study of Human Cysticercosis.</title>
        <authorList>
            <person name="Bobes R.J."/>
            <person name="Estrada K."/>
            <person name="Rios-Valencia D.G."/>
            <person name="Calderon-Gallegos A."/>
            <person name="de la Torre P."/>
            <person name="Carrero J.C."/>
            <person name="Sanchez-Flores A."/>
            <person name="Laclette J.P."/>
        </authorList>
    </citation>
    <scope>NUCLEOTIDE SEQUENCE [LARGE SCALE GENOMIC DNA]</scope>
    <source>
        <strain evidence="2">WFUcys</strain>
    </source>
</reference>
<sequence>MQCRDDGGRQKDGLEVKMEVVEVVKVEAEESEKALLLKFPVTDYCTAYFNDPLPRWREKNTPLGASTTSKPNSSPSSAHCSLPRAAGTPLRQTSTPIFQDHKPLIIFRTV</sequence>
<name>A0ABR4PZP4_9CEST</name>
<dbReference type="EMBL" id="JAKROA010000027">
    <property type="protein sequence ID" value="KAL5102714.1"/>
    <property type="molecule type" value="Genomic_DNA"/>
</dbReference>
<keyword evidence="3" id="KW-1185">Reference proteome</keyword>
<gene>
    <name evidence="2" type="ORF">TcWFU_001180</name>
</gene>
<feature type="compositionally biased region" description="Low complexity" evidence="1">
    <location>
        <begin position="66"/>
        <end position="77"/>
    </location>
</feature>
<dbReference type="Proteomes" id="UP001651158">
    <property type="component" value="Unassembled WGS sequence"/>
</dbReference>
<protein>
    <submittedName>
        <fullName evidence="2">Uncharacterized protein</fullName>
    </submittedName>
</protein>
<evidence type="ECO:0000313" key="3">
    <source>
        <dbReference type="Proteomes" id="UP001651158"/>
    </source>
</evidence>
<organism evidence="2 3">
    <name type="scientific">Taenia crassiceps</name>
    <dbReference type="NCBI Taxonomy" id="6207"/>
    <lineage>
        <taxon>Eukaryota</taxon>
        <taxon>Metazoa</taxon>
        <taxon>Spiralia</taxon>
        <taxon>Lophotrochozoa</taxon>
        <taxon>Platyhelminthes</taxon>
        <taxon>Cestoda</taxon>
        <taxon>Eucestoda</taxon>
        <taxon>Cyclophyllidea</taxon>
        <taxon>Taeniidae</taxon>
        <taxon>Taenia</taxon>
    </lineage>
</organism>
<comment type="caution">
    <text evidence="2">The sequence shown here is derived from an EMBL/GenBank/DDBJ whole genome shotgun (WGS) entry which is preliminary data.</text>
</comment>
<proteinExistence type="predicted"/>